<evidence type="ECO:0000256" key="10">
    <source>
        <dbReference type="ARBA" id="ARBA00022989"/>
    </source>
</evidence>
<accession>G2GN31</accession>
<dbReference type="PANTHER" id="PTHR43156:SF2">
    <property type="entry name" value="STAGE II SPORULATION PROTEIN E"/>
    <property type="match status" value="1"/>
</dbReference>
<dbReference type="SUPFAM" id="SSF55874">
    <property type="entry name" value="ATPase domain of HSP90 chaperone/DNA topoisomerase II/histidine kinase"/>
    <property type="match status" value="1"/>
</dbReference>
<dbReference type="CDD" id="cd16936">
    <property type="entry name" value="HATPase_RsbW-like"/>
    <property type="match status" value="1"/>
</dbReference>
<dbReference type="EMBL" id="AGBF01000270">
    <property type="protein sequence ID" value="EGX55086.1"/>
    <property type="molecule type" value="Genomic_DNA"/>
</dbReference>
<dbReference type="CDD" id="cd18773">
    <property type="entry name" value="PDC1_HK_sensor"/>
    <property type="match status" value="1"/>
</dbReference>
<gene>
    <name evidence="18" type="ORF">SZN_34682</name>
</gene>
<dbReference type="InterPro" id="IPR036890">
    <property type="entry name" value="HATPase_C_sf"/>
</dbReference>
<feature type="domain" description="PAS" evidence="16">
    <location>
        <begin position="266"/>
        <end position="331"/>
    </location>
</feature>
<dbReference type="FunFam" id="3.60.40.10:FF:000031">
    <property type="entry name" value="PAS sensor protein"/>
    <property type="match status" value="1"/>
</dbReference>
<feature type="transmembrane region" description="Helical" evidence="14">
    <location>
        <begin position="66"/>
        <end position="87"/>
    </location>
</feature>
<evidence type="ECO:0000256" key="13">
    <source>
        <dbReference type="SAM" id="MobiDB-lite"/>
    </source>
</evidence>
<dbReference type="InterPro" id="IPR029151">
    <property type="entry name" value="Sensor-like_sf"/>
</dbReference>
<keyword evidence="7" id="KW-0418">Kinase</keyword>
<keyword evidence="3" id="KW-0597">Phosphoprotein</keyword>
<dbReference type="SMART" id="SM00091">
    <property type="entry name" value="PAS"/>
    <property type="match status" value="1"/>
</dbReference>
<dbReference type="InterPro" id="IPR001932">
    <property type="entry name" value="PPM-type_phosphatase-like_dom"/>
</dbReference>
<evidence type="ECO:0000256" key="1">
    <source>
        <dbReference type="ARBA" id="ARBA00004651"/>
    </source>
</evidence>
<dbReference type="InterPro" id="IPR029016">
    <property type="entry name" value="GAF-like_dom_sf"/>
</dbReference>
<reference evidence="18 19" key="1">
    <citation type="submission" date="2011-08" db="EMBL/GenBank/DDBJ databases">
        <authorList>
            <person name="Lin Y."/>
            <person name="Hao X."/>
            <person name="Johnstone L."/>
            <person name="Miller S.J."/>
            <person name="Wei G."/>
            <person name="Rensing C."/>
        </authorList>
    </citation>
    <scope>NUCLEOTIDE SEQUENCE [LARGE SCALE GENOMIC DNA]</scope>
    <source>
        <strain evidence="18 19">K42</strain>
    </source>
</reference>
<feature type="domain" description="PPM-type phosphatase" evidence="17">
    <location>
        <begin position="578"/>
        <end position="798"/>
    </location>
</feature>
<feature type="region of interest" description="Disordered" evidence="13">
    <location>
        <begin position="1"/>
        <end position="46"/>
    </location>
</feature>
<dbReference type="SMART" id="SM00331">
    <property type="entry name" value="PP2C_SIG"/>
    <property type="match status" value="1"/>
</dbReference>
<protein>
    <submittedName>
        <fullName evidence="18">Integral membrane sensor protein</fullName>
    </submittedName>
</protein>
<keyword evidence="4" id="KW-0808">Transferase</keyword>
<dbReference type="PANTHER" id="PTHR43156">
    <property type="entry name" value="STAGE II SPORULATION PROTEIN E-RELATED"/>
    <property type="match status" value="1"/>
</dbReference>
<evidence type="ECO:0000256" key="14">
    <source>
        <dbReference type="SAM" id="Phobius"/>
    </source>
</evidence>
<comment type="subcellular location">
    <subcellularLocation>
        <location evidence="1">Cell membrane</location>
        <topology evidence="1">Multi-pass membrane protein</topology>
    </subcellularLocation>
</comment>
<dbReference type="Gene3D" id="3.30.450.40">
    <property type="match status" value="1"/>
</dbReference>
<dbReference type="InterPro" id="IPR003018">
    <property type="entry name" value="GAF"/>
</dbReference>
<dbReference type="InterPro" id="IPR003594">
    <property type="entry name" value="HATPase_dom"/>
</dbReference>
<evidence type="ECO:0000256" key="12">
    <source>
        <dbReference type="ARBA" id="ARBA00023136"/>
    </source>
</evidence>
<feature type="compositionally biased region" description="Low complexity" evidence="13">
    <location>
        <begin position="1"/>
        <end position="11"/>
    </location>
</feature>
<dbReference type="GO" id="GO:0005524">
    <property type="term" value="F:ATP binding"/>
    <property type="evidence" value="ECO:0007669"/>
    <property type="project" value="UniProtKB-KW"/>
</dbReference>
<dbReference type="InterPro" id="IPR036457">
    <property type="entry name" value="PPM-type-like_dom_sf"/>
</dbReference>
<dbReference type="InterPro" id="IPR033463">
    <property type="entry name" value="sCache_3"/>
</dbReference>
<evidence type="ECO:0000256" key="6">
    <source>
        <dbReference type="ARBA" id="ARBA00022741"/>
    </source>
</evidence>
<keyword evidence="9" id="KW-0067">ATP-binding</keyword>
<evidence type="ECO:0000256" key="11">
    <source>
        <dbReference type="ARBA" id="ARBA00023012"/>
    </source>
</evidence>
<dbReference type="Gene3D" id="3.60.40.10">
    <property type="entry name" value="PPM-type phosphatase domain"/>
    <property type="match status" value="1"/>
</dbReference>
<dbReference type="Pfam" id="PF01590">
    <property type="entry name" value="GAF"/>
    <property type="match status" value="1"/>
</dbReference>
<dbReference type="InterPro" id="IPR000014">
    <property type="entry name" value="PAS"/>
</dbReference>
<proteinExistence type="predicted"/>
<evidence type="ECO:0000313" key="18">
    <source>
        <dbReference type="EMBL" id="EGX55086.1"/>
    </source>
</evidence>
<dbReference type="GO" id="GO:0016791">
    <property type="term" value="F:phosphatase activity"/>
    <property type="evidence" value="ECO:0007669"/>
    <property type="project" value="TreeGrafter"/>
</dbReference>
<evidence type="ECO:0000256" key="5">
    <source>
        <dbReference type="ARBA" id="ARBA00022692"/>
    </source>
</evidence>
<keyword evidence="5 14" id="KW-0812">Transmembrane</keyword>
<dbReference type="FunFam" id="3.30.565.10:FF:000028">
    <property type="entry name" value="PAS sensor protein"/>
    <property type="match status" value="1"/>
</dbReference>
<dbReference type="Gene3D" id="3.30.450.20">
    <property type="entry name" value="PAS domain"/>
    <property type="match status" value="2"/>
</dbReference>
<evidence type="ECO:0000259" key="16">
    <source>
        <dbReference type="SMART" id="SM00091"/>
    </source>
</evidence>
<organism evidence="18 19">
    <name type="scientific">Streptomyces zinciresistens K42</name>
    <dbReference type="NCBI Taxonomy" id="700597"/>
    <lineage>
        <taxon>Bacteria</taxon>
        <taxon>Bacillati</taxon>
        <taxon>Actinomycetota</taxon>
        <taxon>Actinomycetes</taxon>
        <taxon>Kitasatosporales</taxon>
        <taxon>Streptomycetaceae</taxon>
        <taxon>Streptomyces</taxon>
    </lineage>
</organism>
<dbReference type="Pfam" id="PF17203">
    <property type="entry name" value="sCache_3_2"/>
    <property type="match status" value="1"/>
</dbReference>
<dbReference type="SUPFAM" id="SSF55781">
    <property type="entry name" value="GAF domain-like"/>
    <property type="match status" value="1"/>
</dbReference>
<feature type="domain" description="GAF" evidence="15">
    <location>
        <begin position="396"/>
        <end position="560"/>
    </location>
</feature>
<evidence type="ECO:0000256" key="8">
    <source>
        <dbReference type="ARBA" id="ARBA00022801"/>
    </source>
</evidence>
<keyword evidence="6" id="KW-0547">Nucleotide-binding</keyword>
<dbReference type="AlphaFoldDB" id="G2GN31"/>
<dbReference type="InterPro" id="IPR035965">
    <property type="entry name" value="PAS-like_dom_sf"/>
</dbReference>
<dbReference type="SUPFAM" id="SSF81606">
    <property type="entry name" value="PP2C-like"/>
    <property type="match status" value="1"/>
</dbReference>
<dbReference type="SUPFAM" id="SSF103190">
    <property type="entry name" value="Sensory domain-like"/>
    <property type="match status" value="1"/>
</dbReference>
<evidence type="ECO:0000259" key="15">
    <source>
        <dbReference type="SMART" id="SM00065"/>
    </source>
</evidence>
<evidence type="ECO:0000256" key="3">
    <source>
        <dbReference type="ARBA" id="ARBA00022553"/>
    </source>
</evidence>
<dbReference type="GO" id="GO:0000160">
    <property type="term" value="P:phosphorelay signal transduction system"/>
    <property type="evidence" value="ECO:0007669"/>
    <property type="project" value="UniProtKB-KW"/>
</dbReference>
<evidence type="ECO:0000256" key="7">
    <source>
        <dbReference type="ARBA" id="ARBA00022777"/>
    </source>
</evidence>
<dbReference type="GO" id="GO:0016301">
    <property type="term" value="F:kinase activity"/>
    <property type="evidence" value="ECO:0007669"/>
    <property type="project" value="UniProtKB-KW"/>
</dbReference>
<dbReference type="InterPro" id="IPR052016">
    <property type="entry name" value="Bact_Sigma-Reg"/>
</dbReference>
<keyword evidence="11" id="KW-0902">Two-component regulatory system</keyword>
<dbReference type="SUPFAM" id="SSF55785">
    <property type="entry name" value="PYP-like sensor domain (PAS domain)"/>
    <property type="match status" value="1"/>
</dbReference>
<name>G2GN31_9ACTN</name>
<dbReference type="FunFam" id="3.30.450.40:FF:000035">
    <property type="entry name" value="PAS sensor protein"/>
    <property type="match status" value="1"/>
</dbReference>
<dbReference type="Pfam" id="PF13581">
    <property type="entry name" value="HATPase_c_2"/>
    <property type="match status" value="1"/>
</dbReference>
<keyword evidence="19" id="KW-1185">Reference proteome</keyword>
<keyword evidence="8" id="KW-0378">Hydrolase</keyword>
<keyword evidence="12 14" id="KW-0472">Membrane</keyword>
<evidence type="ECO:0000313" key="19">
    <source>
        <dbReference type="Proteomes" id="UP000004217"/>
    </source>
</evidence>
<evidence type="ECO:0000256" key="2">
    <source>
        <dbReference type="ARBA" id="ARBA00022475"/>
    </source>
</evidence>
<dbReference type="Proteomes" id="UP000004217">
    <property type="component" value="Unassembled WGS sequence"/>
</dbReference>
<dbReference type="GO" id="GO:0005886">
    <property type="term" value="C:plasma membrane"/>
    <property type="evidence" value="ECO:0007669"/>
    <property type="project" value="UniProtKB-SubCell"/>
</dbReference>
<sequence length="925" mass="99221">MVRLWGRSAARSPRRPSGPRTRPAPDRGRPLPARGPLDETPAEGRRKGLLASVRSRAGGRSLAGQVFLLQVVIVLLLVVAAVVALVLQVRYDSTQEARNRSVAVAEAFANAPGTREALDSPDPTAVLQPKAEAARRATGVDYVVVLNTHGIRYTHPRPDRIGKRFVGTFRPALAGKVVTEQVTGTIGPLVNAVVPIKDPGGKVVGLVSAGITTATVGGTADRQLPLVLITAAVALALSTFGTALVSRRLLRQTHGLGPDEMTRMYEHHDAVLHAVREGVIIVGGEGRLLLANDEAHRLLGLPQDAQGDRVLDLSLPPDTAELLESGRTATDEVHLVKDRLLAVNQRPTRLRGRPSGSVTTLRDSTELRALSGRAEEARERLDMLYDAGVGIGTSLDVTRTAEELAELAVPRFADYTTVDLYDGVLGGGQPEAVTRLRRTALSGVRADAPLYPVGERFRFVDTSPQARALKEGHALVEPRLDQAPGWRAQDLERSGQIVDFGIHSLIAVPLRAGALVLGVVCFWRSRGTEPFDAEELALAEELVARAAVSIDNARRYTREHGMAVTLQRSLLPRRLPEQSALDIAYRYLPAQAGVGGDWFDVLPLSGARVALVVGDVVGHGLHAAATMGRLRTAVHNFSALDLPPDELLGLLDELVARIDQDETADGDSAPVTGATCLYAVYDPVSRRCTVARAGHPPPAVVRPDGSVDFPDVPAGPPLGLGGLPFETAELELAEDSRLVLYTDGLVEDRAHDIEEGLELLRAALTGAGRSPEETCRAVLEARLPARPSDDVALLVARTRALGPDLVAEWEVPSDPQAVARVRAAVTRTLEGWGLAELSFGTELILSELVTNAIRYGGEPIRVRMLRDRSLICEVFDSSSTSPHLRYAAMTDEGGRGLFLVAQLAERWGTRYLPAGKVIWAAQPLP</sequence>
<keyword evidence="2" id="KW-1003">Cell membrane</keyword>
<dbReference type="Gene3D" id="3.30.565.10">
    <property type="entry name" value="Histidine kinase-like ATPase, C-terminal domain"/>
    <property type="match status" value="1"/>
</dbReference>
<evidence type="ECO:0000256" key="4">
    <source>
        <dbReference type="ARBA" id="ARBA00022679"/>
    </source>
</evidence>
<dbReference type="RefSeq" id="WP_007504200.1">
    <property type="nucleotide sequence ID" value="NZ_AGBF01000270.1"/>
</dbReference>
<evidence type="ECO:0000259" key="17">
    <source>
        <dbReference type="SMART" id="SM00331"/>
    </source>
</evidence>
<feature type="transmembrane region" description="Helical" evidence="14">
    <location>
        <begin position="226"/>
        <end position="245"/>
    </location>
</feature>
<dbReference type="SMART" id="SM00065">
    <property type="entry name" value="GAF"/>
    <property type="match status" value="1"/>
</dbReference>
<dbReference type="Pfam" id="PF07228">
    <property type="entry name" value="SpoIIE"/>
    <property type="match status" value="1"/>
</dbReference>
<comment type="caution">
    <text evidence="18">The sequence shown here is derived from an EMBL/GenBank/DDBJ whole genome shotgun (WGS) entry which is preliminary data.</text>
</comment>
<dbReference type="CDD" id="cd00130">
    <property type="entry name" value="PAS"/>
    <property type="match status" value="1"/>
</dbReference>
<dbReference type="PATRIC" id="fig|700597.3.peg.6763"/>
<evidence type="ECO:0000256" key="9">
    <source>
        <dbReference type="ARBA" id="ARBA00022840"/>
    </source>
</evidence>
<keyword evidence="10 14" id="KW-1133">Transmembrane helix</keyword>